<dbReference type="Proteomes" id="UP000737391">
    <property type="component" value="Unassembled WGS sequence"/>
</dbReference>
<feature type="compositionally biased region" description="Polar residues" evidence="6">
    <location>
        <begin position="553"/>
        <end position="567"/>
    </location>
</feature>
<organism evidence="7 8">
    <name type="scientific">Fusarium agapanthi</name>
    <dbReference type="NCBI Taxonomy" id="1803897"/>
    <lineage>
        <taxon>Eukaryota</taxon>
        <taxon>Fungi</taxon>
        <taxon>Dikarya</taxon>
        <taxon>Ascomycota</taxon>
        <taxon>Pezizomycotina</taxon>
        <taxon>Sordariomycetes</taxon>
        <taxon>Hypocreomycetidae</taxon>
        <taxon>Hypocreales</taxon>
        <taxon>Nectriaceae</taxon>
        <taxon>Fusarium</taxon>
        <taxon>Fusarium fujikuroi species complex</taxon>
    </lineage>
</organism>
<evidence type="ECO:0000313" key="8">
    <source>
        <dbReference type="Proteomes" id="UP000737391"/>
    </source>
</evidence>
<dbReference type="GO" id="GO:0046872">
    <property type="term" value="F:metal ion binding"/>
    <property type="evidence" value="ECO:0007669"/>
    <property type="project" value="UniProtKB-KW"/>
</dbReference>
<evidence type="ECO:0000256" key="4">
    <source>
        <dbReference type="ARBA" id="ARBA00023163"/>
    </source>
</evidence>
<feature type="compositionally biased region" description="Polar residues" evidence="6">
    <location>
        <begin position="1"/>
        <end position="12"/>
    </location>
</feature>
<keyword evidence="3" id="KW-0805">Transcription regulation</keyword>
<keyword evidence="2" id="KW-0862">Zinc</keyword>
<proteinExistence type="predicted"/>
<keyword evidence="1" id="KW-0479">Metal-binding</keyword>
<protein>
    <submittedName>
        <fullName evidence="7">C2h2 type zinc finger domain</fullName>
    </submittedName>
</protein>
<feature type="region of interest" description="Disordered" evidence="6">
    <location>
        <begin position="586"/>
        <end position="609"/>
    </location>
</feature>
<dbReference type="PANTHER" id="PTHR47660">
    <property type="entry name" value="TRANSCRIPTION FACTOR WITH C2H2 AND ZN(2)-CYS(6) DNA BINDING DOMAIN (EUROFUNG)-RELATED-RELATED"/>
    <property type="match status" value="1"/>
</dbReference>
<evidence type="ECO:0000256" key="5">
    <source>
        <dbReference type="ARBA" id="ARBA00023242"/>
    </source>
</evidence>
<feature type="compositionally biased region" description="Polar residues" evidence="6">
    <location>
        <begin position="586"/>
        <end position="600"/>
    </location>
</feature>
<accession>A0A9P5AXQ8</accession>
<keyword evidence="4" id="KW-0804">Transcription</keyword>
<feature type="non-terminal residue" evidence="7">
    <location>
        <position position="1"/>
    </location>
</feature>
<dbReference type="OrthoDB" id="40579at2759"/>
<keyword evidence="8" id="KW-1185">Reference proteome</keyword>
<dbReference type="AlphaFoldDB" id="A0A9P5AXQ8"/>
<evidence type="ECO:0000256" key="3">
    <source>
        <dbReference type="ARBA" id="ARBA00023015"/>
    </source>
</evidence>
<dbReference type="PANTHER" id="PTHR47660:SF2">
    <property type="entry name" value="TRANSCRIPTION FACTOR WITH C2H2 AND ZN(2)-CYS(6) DNA BINDING DOMAIN (EUROFUNG)"/>
    <property type="match status" value="1"/>
</dbReference>
<evidence type="ECO:0000313" key="7">
    <source>
        <dbReference type="EMBL" id="KAF4480034.1"/>
    </source>
</evidence>
<evidence type="ECO:0000256" key="2">
    <source>
        <dbReference type="ARBA" id="ARBA00022833"/>
    </source>
</evidence>
<comment type="caution">
    <text evidence="7">The sequence shown here is derived from an EMBL/GenBank/DDBJ whole genome shotgun (WGS) entry which is preliminary data.</text>
</comment>
<evidence type="ECO:0000256" key="1">
    <source>
        <dbReference type="ARBA" id="ARBA00022723"/>
    </source>
</evidence>
<evidence type="ECO:0000256" key="6">
    <source>
        <dbReference type="SAM" id="MobiDB-lite"/>
    </source>
</evidence>
<sequence length="609" mass="67852">MSDSSTRTSVDSGDSYILPPNAQESAEVPPSIIGNANFIVGDKDGDGLIMGDGNIDVAFAFPKSPMSLDYSGPLELCSDIQHMDHIVDVTLNDTTEWLKNASFHAEFDASFLLPIPFIDFSGCYEGRLMQDSTELTATSSESLPPEDKTVFDEAITAYITTLGSWKPTHEDYLAAARNSLYVPLDEQRRLREGLGHLNPAVIDGCLSSARRDEIIVAMIDGAQTAHSLLAVRLFPSAEMLDKLLKVFLTSQETNTSAFIHIATFDPSTCNLSLLISCIVAGAALSSNPTARKFGLGLLDVLRLHLAATMLRHAGRFNQHMYFNTSLMSDGPGSELDKTWRKWAQQESWKRTVFRHLLQCTQRSVIRNMPAQISPLEVFTPIPEDCRFWFAKSAAEWKSLYLDQLRSEESRMTIADCLSDIRSIDLLPSSQAFELSKLLMLYSFLSLLVEDRRRSVFFHRKRDSGWSFTDITQSPGDSHLVSSFSELRYVVERDPDAAGSAILTFMVEFNILYSATPRYLRDSLLTNGKQGSTSEVFSQLQEWQQSRSSRRNVSDTAGTHKQAANSPQVLLDGPESLESQRWISHNNGVPYLTTPSETNGLRDTIPELVL</sequence>
<name>A0A9P5AXQ8_9HYPO</name>
<feature type="region of interest" description="Disordered" evidence="6">
    <location>
        <begin position="545"/>
        <end position="570"/>
    </location>
</feature>
<keyword evidence="5" id="KW-0539">Nucleus</keyword>
<dbReference type="EMBL" id="LUFC02001261">
    <property type="protein sequence ID" value="KAF4480034.1"/>
    <property type="molecule type" value="Genomic_DNA"/>
</dbReference>
<reference evidence="7" key="1">
    <citation type="submission" date="2020-01" db="EMBL/GenBank/DDBJ databases">
        <title>Identification and distribution of gene clusters putatively required for synthesis of sphingolipid metabolism inhibitors in phylogenetically diverse species of the filamentous fungus Fusarium.</title>
        <authorList>
            <person name="Kim H.-S."/>
            <person name="Busman M."/>
            <person name="Brown D.W."/>
            <person name="Divon H."/>
            <person name="Uhlig S."/>
            <person name="Proctor R.H."/>
        </authorList>
    </citation>
    <scope>NUCLEOTIDE SEQUENCE</scope>
    <source>
        <strain evidence="7">NRRL 31653</strain>
    </source>
</reference>
<feature type="region of interest" description="Disordered" evidence="6">
    <location>
        <begin position="1"/>
        <end position="28"/>
    </location>
</feature>
<gene>
    <name evidence="7" type="ORF">FAGAP_12237</name>
</gene>